<dbReference type="RefSeq" id="XP_073563606.1">
    <property type="nucleotide sequence ID" value="XM_073697831.1"/>
</dbReference>
<dbReference type="EMBL" id="PPTA01000001">
    <property type="protein sequence ID" value="TFB07405.1"/>
    <property type="molecule type" value="Genomic_DNA"/>
</dbReference>
<dbReference type="Pfam" id="PF00069">
    <property type="entry name" value="Pkinase"/>
    <property type="match status" value="1"/>
</dbReference>
<keyword evidence="3" id="KW-0808">Transferase</keyword>
<dbReference type="InterPro" id="IPR000719">
    <property type="entry name" value="Prot_kinase_dom"/>
</dbReference>
<dbReference type="Proteomes" id="UP001642720">
    <property type="component" value="Unassembled WGS sequence"/>
</dbReference>
<evidence type="ECO:0000256" key="1">
    <source>
        <dbReference type="SAM" id="MobiDB-lite"/>
    </source>
</evidence>
<evidence type="ECO:0000313" key="3">
    <source>
        <dbReference type="EMBL" id="TFB07405.1"/>
    </source>
</evidence>
<dbReference type="GeneID" id="300572281"/>
<dbReference type="InterPro" id="IPR011009">
    <property type="entry name" value="Kinase-like_dom_sf"/>
</dbReference>
<protein>
    <submittedName>
        <fullName evidence="3">Serine/threonine-protein kinase STE20</fullName>
    </submittedName>
</protein>
<gene>
    <name evidence="3" type="ORF">CCMA1212_000360</name>
</gene>
<organism evidence="3 4">
    <name type="scientific">Trichoderma ghanense</name>
    <dbReference type="NCBI Taxonomy" id="65468"/>
    <lineage>
        <taxon>Eukaryota</taxon>
        <taxon>Fungi</taxon>
        <taxon>Dikarya</taxon>
        <taxon>Ascomycota</taxon>
        <taxon>Pezizomycotina</taxon>
        <taxon>Sordariomycetes</taxon>
        <taxon>Hypocreomycetidae</taxon>
        <taxon>Hypocreales</taxon>
        <taxon>Hypocreaceae</taxon>
        <taxon>Trichoderma</taxon>
    </lineage>
</organism>
<feature type="region of interest" description="Disordered" evidence="1">
    <location>
        <begin position="484"/>
        <end position="605"/>
    </location>
</feature>
<evidence type="ECO:0000259" key="2">
    <source>
        <dbReference type="PROSITE" id="PS50011"/>
    </source>
</evidence>
<name>A0ABY2HJD0_9HYPO</name>
<feature type="compositionally biased region" description="Basic and acidic residues" evidence="1">
    <location>
        <begin position="577"/>
        <end position="591"/>
    </location>
</feature>
<evidence type="ECO:0000313" key="4">
    <source>
        <dbReference type="Proteomes" id="UP001642720"/>
    </source>
</evidence>
<keyword evidence="3" id="KW-0418">Kinase</keyword>
<dbReference type="PROSITE" id="PS50011">
    <property type="entry name" value="PROTEIN_KINASE_DOM"/>
    <property type="match status" value="1"/>
</dbReference>
<feature type="compositionally biased region" description="Low complexity" evidence="1">
    <location>
        <begin position="540"/>
        <end position="549"/>
    </location>
</feature>
<reference evidence="3 4" key="1">
    <citation type="submission" date="2018-01" db="EMBL/GenBank/DDBJ databases">
        <title>Genome characterization of the sugarcane-associated fungus Trichoderma ghanense CCMA-1212 and their application in lignocelulose bioconversion.</title>
        <authorList>
            <person name="Steindorff A.S."/>
            <person name="Mendes T.D."/>
            <person name="Vilela E.S.D."/>
            <person name="Rodrigues D.S."/>
            <person name="Formighieri E.F."/>
            <person name="Melo I.S."/>
            <person name="Favaro L.C.L."/>
        </authorList>
    </citation>
    <scope>NUCLEOTIDE SEQUENCE [LARGE SCALE GENOMIC DNA]</scope>
    <source>
        <strain evidence="3 4">CCMA-1212</strain>
    </source>
</reference>
<dbReference type="SUPFAM" id="SSF56112">
    <property type="entry name" value="Protein kinase-like (PK-like)"/>
    <property type="match status" value="1"/>
</dbReference>
<dbReference type="Gene3D" id="1.10.510.10">
    <property type="entry name" value="Transferase(Phosphotransferase) domain 1"/>
    <property type="match status" value="1"/>
</dbReference>
<feature type="domain" description="Protein kinase" evidence="2">
    <location>
        <begin position="222"/>
        <end position="480"/>
    </location>
</feature>
<comment type="caution">
    <text evidence="3">The sequence shown here is derived from an EMBL/GenBank/DDBJ whole genome shotgun (WGS) entry which is preliminary data.</text>
</comment>
<dbReference type="PANTHER" id="PTHR44167:SF24">
    <property type="entry name" value="SERINE_THREONINE-PROTEIN KINASE CHK2"/>
    <property type="match status" value="1"/>
</dbReference>
<dbReference type="PANTHER" id="PTHR44167">
    <property type="entry name" value="OVARIAN-SPECIFIC SERINE/THREONINE-PROTEIN KINASE LOK-RELATED"/>
    <property type="match status" value="1"/>
</dbReference>
<keyword evidence="4" id="KW-1185">Reference proteome</keyword>
<feature type="compositionally biased region" description="Basic and acidic residues" evidence="1">
    <location>
        <begin position="487"/>
        <end position="501"/>
    </location>
</feature>
<proteinExistence type="predicted"/>
<accession>A0ABY2HJD0</accession>
<sequence length="605" mass="66168">MALSSAESSLSFATLTPESKVAQTHLASLVAKHRSDAVGSPMDLVVATRHLTNIISSDDHDPASRSKYTIIFTFGRKGHGRDSEWIVGKLNSDKHGKPIDMPISSSRSRCIKGRKLFEVFIHPKSGVLMIRNANANHSLWYLNADNQGDHVELRNQERYVLHMSTNLLRIGSLDYALRYSIESTRAFLASRKVYMQRQLGDWDVPSCFAIQPRHDHIRLRHVILHSVIAKGGTCVVRAGVDRKTGNPIACKTMQCSRGNIEAAVNEISIASVIAAHALSGLVPLLFKSCGHGHPLPCSQAELEDMHLVMPYAPFTFDTAPWQEIRPSVKLALFRHALEGLKNLHAAGIMHRDIDPSNLLVFSLQPAAAAIGDFGMAKVGSQGVEKSLGSLAYQAPEVATRETYTEAIDIFSMALSILATFEGCIWSGPLSDHEHYSALLNYLTRLETRMPAGLATVLRAMLSWDPSHRPSAEDVLTDAVWEQIAEPDSVRTSDRQSDRQSSEKSSSMQQPDDDLPLPGSDAGDGLDRRLRSPIPEALPRSSSPNSNTSSADDLDQRMKRSHAPPPSSVGNDDADSTAEVHGRDDMSERMNRSEAPSPASAANGET</sequence>
<dbReference type="GO" id="GO:0016301">
    <property type="term" value="F:kinase activity"/>
    <property type="evidence" value="ECO:0007669"/>
    <property type="project" value="UniProtKB-KW"/>
</dbReference>